<proteinExistence type="inferred from homology"/>
<evidence type="ECO:0000313" key="3">
    <source>
        <dbReference type="EMBL" id="EAR27486.1"/>
    </source>
</evidence>
<accession>A4CD43</accession>
<dbReference type="PANTHER" id="PTHR34477:SF1">
    <property type="entry name" value="UPF0213 PROTEIN YHBQ"/>
    <property type="match status" value="1"/>
</dbReference>
<comment type="similarity">
    <text evidence="1">Belongs to the UPF0213 family.</text>
</comment>
<dbReference type="PROSITE" id="PS50164">
    <property type="entry name" value="GIY_YIG"/>
    <property type="match status" value="1"/>
</dbReference>
<dbReference type="CDD" id="cd10456">
    <property type="entry name" value="GIY-YIG_UPF0213"/>
    <property type="match status" value="1"/>
</dbReference>
<comment type="caution">
    <text evidence="3">The sequence shown here is derived from an EMBL/GenBank/DDBJ whole genome shotgun (WGS) entry which is preliminary data.</text>
</comment>
<dbReference type="InterPro" id="IPR000305">
    <property type="entry name" value="GIY-YIG_endonuc"/>
</dbReference>
<dbReference type="SUPFAM" id="SSF82771">
    <property type="entry name" value="GIY-YIG endonuclease"/>
    <property type="match status" value="1"/>
</dbReference>
<dbReference type="InterPro" id="IPR035901">
    <property type="entry name" value="GIY-YIG_endonuc_sf"/>
</dbReference>
<name>A4CD43_9GAMM</name>
<dbReference type="HOGENOM" id="CLU_135650_0_1_6"/>
<sequence>MAIWFIYLIETPIGHWYTGITTDVERRFKQHQSGKGAKNLRGKTPLKLVFSTPVGTRSEASKLEAKIKSLSKINKRQWVAQFAAVNTQLVTESVTAVPFVDLMPR</sequence>
<organism evidence="3 4">
    <name type="scientific">Pseudoalteromonas tunicata D2</name>
    <dbReference type="NCBI Taxonomy" id="87626"/>
    <lineage>
        <taxon>Bacteria</taxon>
        <taxon>Pseudomonadati</taxon>
        <taxon>Pseudomonadota</taxon>
        <taxon>Gammaproteobacteria</taxon>
        <taxon>Alteromonadales</taxon>
        <taxon>Pseudoalteromonadaceae</taxon>
        <taxon>Pseudoalteromonas</taxon>
    </lineage>
</organism>
<dbReference type="AlphaFoldDB" id="A4CD43"/>
<dbReference type="OrthoDB" id="9797095at2"/>
<dbReference type="Proteomes" id="UP000006201">
    <property type="component" value="Unassembled WGS sequence"/>
</dbReference>
<evidence type="ECO:0000259" key="2">
    <source>
        <dbReference type="PROSITE" id="PS50164"/>
    </source>
</evidence>
<dbReference type="EMBL" id="AAOH01000006">
    <property type="protein sequence ID" value="EAR27486.1"/>
    <property type="molecule type" value="Genomic_DNA"/>
</dbReference>
<protein>
    <recommendedName>
        <fullName evidence="2">GIY-YIG domain-containing protein</fullName>
    </recommendedName>
</protein>
<dbReference type="eggNOG" id="COG2827">
    <property type="taxonomic scope" value="Bacteria"/>
</dbReference>
<dbReference type="Gene3D" id="3.40.1440.10">
    <property type="entry name" value="GIY-YIG endonuclease"/>
    <property type="match status" value="1"/>
</dbReference>
<dbReference type="InterPro" id="IPR050190">
    <property type="entry name" value="UPF0213_domain"/>
</dbReference>
<gene>
    <name evidence="3" type="ORF">PTD2_15642</name>
</gene>
<reference evidence="3 4" key="1">
    <citation type="submission" date="2006-02" db="EMBL/GenBank/DDBJ databases">
        <authorList>
            <person name="Moran M.A."/>
            <person name="Kjelleberg S."/>
            <person name="Egan S."/>
            <person name="Saunders N."/>
            <person name="Thomas T."/>
            <person name="Ferriera S."/>
            <person name="Johnson J."/>
            <person name="Kravitz S."/>
            <person name="Halpern A."/>
            <person name="Remington K."/>
            <person name="Beeson K."/>
            <person name="Tran B."/>
            <person name="Rogers Y.-H."/>
            <person name="Friedman R."/>
            <person name="Venter J.C."/>
        </authorList>
    </citation>
    <scope>NUCLEOTIDE SEQUENCE [LARGE SCALE GENOMIC DNA]</scope>
    <source>
        <strain evidence="3 4">D2</strain>
    </source>
</reference>
<feature type="domain" description="GIY-YIG" evidence="2">
    <location>
        <begin position="2"/>
        <end position="77"/>
    </location>
</feature>
<dbReference type="Pfam" id="PF01541">
    <property type="entry name" value="GIY-YIG"/>
    <property type="match status" value="1"/>
</dbReference>
<evidence type="ECO:0000256" key="1">
    <source>
        <dbReference type="ARBA" id="ARBA00007435"/>
    </source>
</evidence>
<dbReference type="PANTHER" id="PTHR34477">
    <property type="entry name" value="UPF0213 PROTEIN YHBQ"/>
    <property type="match status" value="1"/>
</dbReference>
<evidence type="ECO:0000313" key="4">
    <source>
        <dbReference type="Proteomes" id="UP000006201"/>
    </source>
</evidence>
<keyword evidence="4" id="KW-1185">Reference proteome</keyword>
<dbReference type="STRING" id="87626.PTD2_15642"/>